<name>A0ABX0UQ74_9BACT</name>
<dbReference type="Gene3D" id="3.90.79.10">
    <property type="entry name" value="Nucleoside Triphosphate Pyrophosphohydrolase"/>
    <property type="match status" value="1"/>
</dbReference>
<evidence type="ECO:0000313" key="6">
    <source>
        <dbReference type="Proteomes" id="UP001179181"/>
    </source>
</evidence>
<comment type="similarity">
    <text evidence="3">Belongs to the Nudix hydrolase family.</text>
</comment>
<protein>
    <submittedName>
        <fullName evidence="5">ADP-ribose pyrophosphatase YjhB (NUDIX family)</fullName>
    </submittedName>
</protein>
<dbReference type="Pfam" id="PF00293">
    <property type="entry name" value="NUDIX"/>
    <property type="match status" value="1"/>
</dbReference>
<dbReference type="Proteomes" id="UP001179181">
    <property type="component" value="Unassembled WGS sequence"/>
</dbReference>
<comment type="cofactor">
    <cofactor evidence="1">
        <name>Mg(2+)</name>
        <dbReference type="ChEBI" id="CHEBI:18420"/>
    </cofactor>
</comment>
<dbReference type="InterPro" id="IPR000086">
    <property type="entry name" value="NUDIX_hydrolase_dom"/>
</dbReference>
<dbReference type="PANTHER" id="PTHR43046:SF14">
    <property type="entry name" value="MUTT_NUDIX FAMILY PROTEIN"/>
    <property type="match status" value="1"/>
</dbReference>
<gene>
    <name evidence="5" type="ORF">FHS68_002887</name>
</gene>
<feature type="domain" description="Nudix hydrolase" evidence="4">
    <location>
        <begin position="14"/>
        <end position="151"/>
    </location>
</feature>
<dbReference type="PRINTS" id="PR00502">
    <property type="entry name" value="NUDIXFAMILY"/>
</dbReference>
<dbReference type="PROSITE" id="PS00893">
    <property type="entry name" value="NUDIX_BOX"/>
    <property type="match status" value="1"/>
</dbReference>
<evidence type="ECO:0000313" key="5">
    <source>
        <dbReference type="EMBL" id="NIJ53705.1"/>
    </source>
</evidence>
<dbReference type="InterPro" id="IPR015797">
    <property type="entry name" value="NUDIX_hydrolase-like_dom_sf"/>
</dbReference>
<comment type="caution">
    <text evidence="5">The sequence shown here is derived from an EMBL/GenBank/DDBJ whole genome shotgun (WGS) entry which is preliminary data.</text>
</comment>
<evidence type="ECO:0000256" key="2">
    <source>
        <dbReference type="ARBA" id="ARBA00022801"/>
    </source>
</evidence>
<dbReference type="CDD" id="cd18880">
    <property type="entry name" value="NUDIX_ADPRase"/>
    <property type="match status" value="1"/>
</dbReference>
<sequence>MQTVKDEIGALYGGSVRVRVCGICVKNERILVVNHSLYGKNQLFWSPPGGGIQYGETAVDALKREFEEETGLKVQVGSLLFIHEHIGHPLHAIELFFRIDSFEGTLVKGSDPEITSDGQIIEEVSFMSWTEIQKFEESQLHRLFSLSDSLEGIFNLGNYISDSTRD</sequence>
<reference evidence="5 6" key="1">
    <citation type="submission" date="2020-03" db="EMBL/GenBank/DDBJ databases">
        <title>Genomic Encyclopedia of Type Strains, Phase IV (KMG-IV): sequencing the most valuable type-strain genomes for metagenomic binning, comparative biology and taxonomic classification.</title>
        <authorList>
            <person name="Goeker M."/>
        </authorList>
    </citation>
    <scope>NUCLEOTIDE SEQUENCE [LARGE SCALE GENOMIC DNA]</scope>
    <source>
        <strain evidence="5 6">DSM 102865</strain>
    </source>
</reference>
<dbReference type="InterPro" id="IPR020084">
    <property type="entry name" value="NUDIX_hydrolase_CS"/>
</dbReference>
<keyword evidence="2 3" id="KW-0378">Hydrolase</keyword>
<dbReference type="EMBL" id="JAASQJ010000003">
    <property type="protein sequence ID" value="NIJ53705.1"/>
    <property type="molecule type" value="Genomic_DNA"/>
</dbReference>
<dbReference type="RefSeq" id="WP_167271163.1">
    <property type="nucleotide sequence ID" value="NZ_JAASQJ010000003.1"/>
</dbReference>
<keyword evidence="6" id="KW-1185">Reference proteome</keyword>
<dbReference type="SUPFAM" id="SSF55811">
    <property type="entry name" value="Nudix"/>
    <property type="match status" value="1"/>
</dbReference>
<evidence type="ECO:0000259" key="4">
    <source>
        <dbReference type="PROSITE" id="PS51462"/>
    </source>
</evidence>
<dbReference type="PANTHER" id="PTHR43046">
    <property type="entry name" value="GDP-MANNOSE MANNOSYL HYDROLASE"/>
    <property type="match status" value="1"/>
</dbReference>
<dbReference type="PROSITE" id="PS51462">
    <property type="entry name" value="NUDIX"/>
    <property type="match status" value="1"/>
</dbReference>
<evidence type="ECO:0000256" key="3">
    <source>
        <dbReference type="RuleBase" id="RU003476"/>
    </source>
</evidence>
<accession>A0ABX0UQ74</accession>
<dbReference type="InterPro" id="IPR020476">
    <property type="entry name" value="Nudix_hydrolase"/>
</dbReference>
<organism evidence="5 6">
    <name type="scientific">Dyadobacter arcticus</name>
    <dbReference type="NCBI Taxonomy" id="1078754"/>
    <lineage>
        <taxon>Bacteria</taxon>
        <taxon>Pseudomonadati</taxon>
        <taxon>Bacteroidota</taxon>
        <taxon>Cytophagia</taxon>
        <taxon>Cytophagales</taxon>
        <taxon>Spirosomataceae</taxon>
        <taxon>Dyadobacter</taxon>
    </lineage>
</organism>
<evidence type="ECO:0000256" key="1">
    <source>
        <dbReference type="ARBA" id="ARBA00001946"/>
    </source>
</evidence>
<proteinExistence type="inferred from homology"/>